<dbReference type="OrthoDB" id="573782at2"/>
<dbReference type="RefSeq" id="WP_074929700.1">
    <property type="nucleotide sequence ID" value="NZ_FORI01000001.1"/>
</dbReference>
<dbReference type="EMBL" id="FORI01000001">
    <property type="protein sequence ID" value="SFI39861.1"/>
    <property type="molecule type" value="Genomic_DNA"/>
</dbReference>
<sequence>MNIYVDFDDCLCETARYFSKLAAELFGIDVPYEKIKYFDLQKSFSLTDEQYEEMMIQGHTNEVLLSYEETPGAIKTINSWLDKGHDVKIITGRPFSTYEASRQWLNEHGLERVNLYCLNKYGRDNFIKGSTFSLELEDYYKMHFDYAVEDSPAAFKFFNHLPDLKVMVVDRPWNQDCDFPGQNFKRCFDWKMIDNCIN</sequence>
<evidence type="ECO:0000313" key="3">
    <source>
        <dbReference type="EMBL" id="SFI39861.1"/>
    </source>
</evidence>
<dbReference type="Pfam" id="PF06941">
    <property type="entry name" value="NT5C"/>
    <property type="match status" value="1"/>
</dbReference>
<evidence type="ECO:0000313" key="4">
    <source>
        <dbReference type="Proteomes" id="UP000182737"/>
    </source>
</evidence>
<evidence type="ECO:0000256" key="1">
    <source>
        <dbReference type="ARBA" id="ARBA00009589"/>
    </source>
</evidence>
<comment type="similarity">
    <text evidence="1">Belongs to the 5'(3')-deoxyribonucleotidase family.</text>
</comment>
<dbReference type="InterPro" id="IPR023214">
    <property type="entry name" value="HAD_sf"/>
</dbReference>
<dbReference type="GO" id="GO:0009264">
    <property type="term" value="P:deoxyribonucleotide catabolic process"/>
    <property type="evidence" value="ECO:0007669"/>
    <property type="project" value="InterPro"/>
</dbReference>
<dbReference type="Gene3D" id="3.40.50.1000">
    <property type="entry name" value="HAD superfamily/HAD-like"/>
    <property type="match status" value="1"/>
</dbReference>
<proteinExistence type="inferred from homology"/>
<dbReference type="GO" id="GO:0008253">
    <property type="term" value="F:5'-nucleotidase activity"/>
    <property type="evidence" value="ECO:0007669"/>
    <property type="project" value="InterPro"/>
</dbReference>
<evidence type="ECO:0000256" key="2">
    <source>
        <dbReference type="PIRSR" id="PIRSR610708-1"/>
    </source>
</evidence>
<feature type="active site" description="Proton donor" evidence="2">
    <location>
        <position position="8"/>
    </location>
</feature>
<name>A0A1I3HW04_9SPIR</name>
<accession>A0A1I3HW04</accession>
<keyword evidence="4" id="KW-1185">Reference proteome</keyword>
<reference evidence="4" key="1">
    <citation type="submission" date="2016-10" db="EMBL/GenBank/DDBJ databases">
        <authorList>
            <person name="Varghese N."/>
            <person name="Submissions S."/>
        </authorList>
    </citation>
    <scope>NUCLEOTIDE SEQUENCE [LARGE SCALE GENOMIC DNA]</scope>
    <source>
        <strain evidence="4">XBD1002</strain>
    </source>
</reference>
<dbReference type="InterPro" id="IPR036412">
    <property type="entry name" value="HAD-like_sf"/>
</dbReference>
<organism evidence="3 4">
    <name type="scientific">Treponema bryantii</name>
    <dbReference type="NCBI Taxonomy" id="163"/>
    <lineage>
        <taxon>Bacteria</taxon>
        <taxon>Pseudomonadati</taxon>
        <taxon>Spirochaetota</taxon>
        <taxon>Spirochaetia</taxon>
        <taxon>Spirochaetales</taxon>
        <taxon>Treponemataceae</taxon>
        <taxon>Treponema</taxon>
    </lineage>
</organism>
<gene>
    <name evidence="3" type="ORF">SAMN04487775_101118</name>
</gene>
<dbReference type="AlphaFoldDB" id="A0A1I3HW04"/>
<dbReference type="Proteomes" id="UP000182737">
    <property type="component" value="Unassembled WGS sequence"/>
</dbReference>
<feature type="active site" description="Nucleophile" evidence="2">
    <location>
        <position position="6"/>
    </location>
</feature>
<protein>
    <submittedName>
        <fullName evidence="3">Uncharacterized protein</fullName>
    </submittedName>
</protein>
<dbReference type="SUPFAM" id="SSF56784">
    <property type="entry name" value="HAD-like"/>
    <property type="match status" value="1"/>
</dbReference>
<dbReference type="InterPro" id="IPR010708">
    <property type="entry name" value="5'(3')-deoxyribonucleotidase"/>
</dbReference>